<dbReference type="PANTHER" id="PTHR43155">
    <property type="entry name" value="CYCLIC DI-GMP PHOSPHODIESTERASE PA4108-RELATED"/>
    <property type="match status" value="1"/>
</dbReference>
<dbReference type="Pfam" id="PF13487">
    <property type="entry name" value="HD_5"/>
    <property type="match status" value="1"/>
</dbReference>
<dbReference type="RefSeq" id="WP_216522142.1">
    <property type="nucleotide sequence ID" value="NZ_JAHLPM010000026.1"/>
</dbReference>
<dbReference type="SMART" id="SM00471">
    <property type="entry name" value="HDc"/>
    <property type="match status" value="1"/>
</dbReference>
<proteinExistence type="predicted"/>
<sequence>MSKKLVDVRACNEGSIIAGDVLDDKGTLIVPKNILLSKHIIERLEYFDIDTIQIYVNDGVEEENSLLEYEIQGFEEKYQDNISIIKQTIDSFSKGEQLEIESIKDITLSVFEETYNKNTAVRYINRLKYHDKYTYHHSINVSIYSSLIAKWMGLEEDIIKEIVMAAILHDIGKTQISNDILNKKDELTEDEFETIKKHTILGYELIKDDERIDDKIKSVVLCHHEREDGSGYPYGITGKDIGLYSKIIAVSDFYDALTSKRAYKEKVTPFETVKIFHQKGLEAYDLEIAFTFFKNILNCYIGEKVITNEKKLGEVVYIPPHNMSNPIIKVKDKLIDLSKENNIKIIRMA</sequence>
<gene>
    <name evidence="2" type="ORF">KQI42_19300</name>
</gene>
<reference evidence="2 3" key="1">
    <citation type="submission" date="2021-06" db="EMBL/GenBank/DDBJ databases">
        <authorList>
            <person name="Sun Q."/>
            <person name="Li D."/>
        </authorList>
    </citation>
    <scope>NUCLEOTIDE SEQUENCE [LARGE SCALE GENOMIC DNA]</scope>
    <source>
        <strain evidence="2 3">MSJ-40</strain>
    </source>
</reference>
<dbReference type="InterPro" id="IPR006675">
    <property type="entry name" value="HDIG_dom"/>
</dbReference>
<keyword evidence="3" id="KW-1185">Reference proteome</keyword>
<dbReference type="InterPro" id="IPR003607">
    <property type="entry name" value="HD/PDEase_dom"/>
</dbReference>
<dbReference type="NCBIfam" id="TIGR00277">
    <property type="entry name" value="HDIG"/>
    <property type="match status" value="1"/>
</dbReference>
<protein>
    <submittedName>
        <fullName evidence="2">HD-GYP domain-containing protein</fullName>
    </submittedName>
</protein>
<accession>A0ABS6EB38</accession>
<name>A0ABS6EB38_9FIRM</name>
<comment type="caution">
    <text evidence="2">The sequence shown here is derived from an EMBL/GenBank/DDBJ whole genome shotgun (WGS) entry which is preliminary data.</text>
</comment>
<evidence type="ECO:0000313" key="3">
    <source>
        <dbReference type="Proteomes" id="UP000749471"/>
    </source>
</evidence>
<evidence type="ECO:0000259" key="1">
    <source>
        <dbReference type="PROSITE" id="PS51832"/>
    </source>
</evidence>
<evidence type="ECO:0000313" key="2">
    <source>
        <dbReference type="EMBL" id="MBU5440143.1"/>
    </source>
</evidence>
<feature type="domain" description="HD-GYP" evidence="1">
    <location>
        <begin position="112"/>
        <end position="308"/>
    </location>
</feature>
<dbReference type="Proteomes" id="UP000749471">
    <property type="component" value="Unassembled WGS sequence"/>
</dbReference>
<dbReference type="InterPro" id="IPR037522">
    <property type="entry name" value="HD_GYP_dom"/>
</dbReference>
<organism evidence="2 3">
    <name type="scientific">Tissierella simiarum</name>
    <dbReference type="NCBI Taxonomy" id="2841534"/>
    <lineage>
        <taxon>Bacteria</taxon>
        <taxon>Bacillati</taxon>
        <taxon>Bacillota</taxon>
        <taxon>Tissierellia</taxon>
        <taxon>Tissierellales</taxon>
        <taxon>Tissierellaceae</taxon>
        <taxon>Tissierella</taxon>
    </lineage>
</organism>
<dbReference type="PANTHER" id="PTHR43155:SF2">
    <property type="entry name" value="CYCLIC DI-GMP PHOSPHODIESTERASE PA4108"/>
    <property type="match status" value="1"/>
</dbReference>
<dbReference type="EMBL" id="JAHLPM010000026">
    <property type="protein sequence ID" value="MBU5440143.1"/>
    <property type="molecule type" value="Genomic_DNA"/>
</dbReference>
<dbReference type="CDD" id="cd00077">
    <property type="entry name" value="HDc"/>
    <property type="match status" value="1"/>
</dbReference>
<dbReference type="PROSITE" id="PS51832">
    <property type="entry name" value="HD_GYP"/>
    <property type="match status" value="1"/>
</dbReference>